<dbReference type="EMBL" id="AATQ01000013">
    <property type="protein sequence ID" value="EAU46529.1"/>
    <property type="molecule type" value="Genomic_DNA"/>
</dbReference>
<comment type="similarity">
    <text evidence="1">Belongs to the HyuE racemase family.</text>
</comment>
<dbReference type="Pfam" id="PF01177">
    <property type="entry name" value="Asp_Glu_race"/>
    <property type="match status" value="1"/>
</dbReference>
<dbReference type="Gene3D" id="3.40.50.12500">
    <property type="match status" value="1"/>
</dbReference>
<dbReference type="eggNOG" id="COG4126">
    <property type="taxonomic scope" value="Bacteria"/>
</dbReference>
<dbReference type="PANTHER" id="PTHR28047:SF5">
    <property type="entry name" value="PROTEIN DCG1"/>
    <property type="match status" value="1"/>
</dbReference>
<dbReference type="STRING" id="314265.R2601_18755"/>
<evidence type="ECO:0000313" key="2">
    <source>
        <dbReference type="EMBL" id="EAU46529.1"/>
    </source>
</evidence>
<dbReference type="AlphaFoldDB" id="Q0FR03"/>
<dbReference type="Proteomes" id="UP000006230">
    <property type="component" value="Unassembled WGS sequence"/>
</dbReference>
<dbReference type="GO" id="GO:0047661">
    <property type="term" value="F:amino-acid racemase activity"/>
    <property type="evidence" value="ECO:0007669"/>
    <property type="project" value="InterPro"/>
</dbReference>
<gene>
    <name evidence="2" type="ORF">R2601_18755</name>
</gene>
<name>Q0FR03_SALBH</name>
<dbReference type="InterPro" id="IPR015942">
    <property type="entry name" value="Asp/Glu/hydantoin_racemase"/>
</dbReference>
<organism evidence="2 3">
    <name type="scientific">Salipiger bermudensis (strain DSM 26914 / JCM 13377 / KCTC 12554 / HTCC2601)</name>
    <name type="common">Pelagibaca bermudensis</name>
    <dbReference type="NCBI Taxonomy" id="314265"/>
    <lineage>
        <taxon>Bacteria</taxon>
        <taxon>Pseudomonadati</taxon>
        <taxon>Pseudomonadota</taxon>
        <taxon>Alphaproteobacteria</taxon>
        <taxon>Rhodobacterales</taxon>
        <taxon>Roseobacteraceae</taxon>
        <taxon>Salipiger</taxon>
    </lineage>
</organism>
<accession>Q0FR03</accession>
<keyword evidence="3" id="KW-1185">Reference proteome</keyword>
<protein>
    <submittedName>
        <fullName evidence="2">HyuE hydantoin racemase</fullName>
    </submittedName>
</protein>
<reference evidence="2 3" key="1">
    <citation type="journal article" date="2010" name="J. Bacteriol.">
        <title>Genome sequences of Pelagibaca bermudensis HTCC2601T and Maritimibacter alkaliphilus HTCC2654T, the type strains of two marine Roseobacter genera.</title>
        <authorList>
            <person name="Thrash J.C."/>
            <person name="Cho J.C."/>
            <person name="Ferriera S."/>
            <person name="Johnson J."/>
            <person name="Vergin K.L."/>
            <person name="Giovannoni S.J."/>
        </authorList>
    </citation>
    <scope>NUCLEOTIDE SEQUENCE [LARGE SCALE GENOMIC DNA]</scope>
    <source>
        <strain evidence="3">DSM 26914 / JCM 13377 / KCTC 12554 / HTCC2601</strain>
    </source>
</reference>
<sequence length="213" mass="21862">MSIVFVNPNSTEAMTATIVSAARAAAPELLITGRTSLGGPPSIQGAADGDAATPPLLEIVDELDGAGAEGVAISCFDDTGLDEAARRARCPVIGIGQAAFHLAALRSWRFSVVTTLPISLPVIEGNIARYGLAGHCAKVRASGVPVLALEDDPDAALTRIVEEAQRAEAEDGVDCVILGCAGMSALTRRARAALSCPVIDPVEAAARSFRLFA</sequence>
<comment type="caution">
    <text evidence="2">The sequence shown here is derived from an EMBL/GenBank/DDBJ whole genome shotgun (WGS) entry which is preliminary data.</text>
</comment>
<dbReference type="PANTHER" id="PTHR28047">
    <property type="entry name" value="PROTEIN DCG1"/>
    <property type="match status" value="1"/>
</dbReference>
<evidence type="ECO:0000313" key="3">
    <source>
        <dbReference type="Proteomes" id="UP000006230"/>
    </source>
</evidence>
<dbReference type="RefSeq" id="WP_007797938.1">
    <property type="nucleotide sequence ID" value="NZ_DS022276.1"/>
</dbReference>
<dbReference type="InterPro" id="IPR052186">
    <property type="entry name" value="Hydantoin_racemase-like"/>
</dbReference>
<evidence type="ECO:0000256" key="1">
    <source>
        <dbReference type="ARBA" id="ARBA00038414"/>
    </source>
</evidence>
<proteinExistence type="inferred from homology"/>
<dbReference type="HOGENOM" id="CLU_053002_0_0_5"/>
<dbReference type="InterPro" id="IPR053714">
    <property type="entry name" value="Iso_Racemase_Enz_sf"/>
</dbReference>
<dbReference type="OrthoDB" id="9791723at2"/>